<name>A0A8K0G7U3_IGNLU</name>
<proteinExistence type="predicted"/>
<reference evidence="1" key="1">
    <citation type="submission" date="2019-08" db="EMBL/GenBank/DDBJ databases">
        <title>The genome of the North American firefly Photinus pyralis.</title>
        <authorList>
            <consortium name="Photinus pyralis genome working group"/>
            <person name="Fallon T.R."/>
            <person name="Sander Lower S.E."/>
            <person name="Weng J.-K."/>
        </authorList>
    </citation>
    <scope>NUCLEOTIDE SEQUENCE</scope>
    <source>
        <strain evidence="1">TRF0915ILg1</strain>
        <tissue evidence="1">Whole body</tissue>
    </source>
</reference>
<evidence type="ECO:0000313" key="1">
    <source>
        <dbReference type="EMBL" id="KAF2888643.1"/>
    </source>
</evidence>
<protein>
    <submittedName>
        <fullName evidence="1">Uncharacterized protein</fullName>
    </submittedName>
</protein>
<organism evidence="1 2">
    <name type="scientific">Ignelater luminosus</name>
    <name type="common">Cucubano</name>
    <name type="synonym">Pyrophorus luminosus</name>
    <dbReference type="NCBI Taxonomy" id="2038154"/>
    <lineage>
        <taxon>Eukaryota</taxon>
        <taxon>Metazoa</taxon>
        <taxon>Ecdysozoa</taxon>
        <taxon>Arthropoda</taxon>
        <taxon>Hexapoda</taxon>
        <taxon>Insecta</taxon>
        <taxon>Pterygota</taxon>
        <taxon>Neoptera</taxon>
        <taxon>Endopterygota</taxon>
        <taxon>Coleoptera</taxon>
        <taxon>Polyphaga</taxon>
        <taxon>Elateriformia</taxon>
        <taxon>Elateroidea</taxon>
        <taxon>Elateridae</taxon>
        <taxon>Agrypninae</taxon>
        <taxon>Pyrophorini</taxon>
        <taxon>Ignelater</taxon>
    </lineage>
</organism>
<accession>A0A8K0G7U3</accession>
<keyword evidence="2" id="KW-1185">Reference proteome</keyword>
<dbReference type="Proteomes" id="UP000801492">
    <property type="component" value="Unassembled WGS sequence"/>
</dbReference>
<sequence length="108" mass="12615">MPSGKLGEEKEDERHFEDYNKRNEKKVELLAMQEAKQVKQEIIDMNSPINSGSGRISGTGYAEKLQNTKNNRNDYNVIKFKEEKVKKEYVNKIQEGLNKIHEEESIEK</sequence>
<gene>
    <name evidence="1" type="ORF">ILUMI_17530</name>
</gene>
<comment type="caution">
    <text evidence="1">The sequence shown here is derived from an EMBL/GenBank/DDBJ whole genome shotgun (WGS) entry which is preliminary data.</text>
</comment>
<evidence type="ECO:0000313" key="2">
    <source>
        <dbReference type="Proteomes" id="UP000801492"/>
    </source>
</evidence>
<feature type="non-terminal residue" evidence="1">
    <location>
        <position position="1"/>
    </location>
</feature>
<dbReference type="EMBL" id="VTPC01075344">
    <property type="protein sequence ID" value="KAF2888643.1"/>
    <property type="molecule type" value="Genomic_DNA"/>
</dbReference>
<dbReference type="AlphaFoldDB" id="A0A8K0G7U3"/>